<keyword evidence="3" id="KW-0223">Dioxygenase</keyword>
<sequence>MAKKQAQPTADIKAAAAPKETEAEPTPPQSPNKASNRASKSSSSVALPAIVSLLVVFAAVLVSPSDKLDQIVPGLGRVPQKLTTTWNSLSNRALTAMGKTPDKYKTDLVDVEPRVLLSNTQCDDESYMPTPLLGGRILPVTDAMDVPKVGSDKVFFMLNGRNEGVYMSWNGRFECLAGAAEAAAKWLGADTDEIDNGVRLYTPMGKAIRDAAELSGAKNMAHILLDFQLWQWPGIKLGYKYVLEDGVELTTVGLTPKVFDVKYFFSESEAQAIMDHGMPALNRSKVDGANESVVSKSRTSHTAFLKDIEFTRDFRRRSAHVARLPSPSFAERLQLVRYGAGEFYRQHLDTFHSREFLPKGANLFTMEDYKTWTEWAAAKLREMDQGKLPEEFREGGKLFPNADDDTEFPNAFMDLFYHDAKAKNTFMALSDEEWATWIRTNVDKNASGVMTSIMKDTNKPHYLPLAVRVWEDKLGLPELHYTFPKKPVNGVSHYFRWVRWAKERVTYLGDQAPAIARPTGELYPKFTVAFQRVLVNIILDDYSEDFVTRVLNKEWYDWVKTNRKSNHVLFQAMQSFPHFAELAIRAWEKRVGSPLFQYKLPKFVRHFHPQRYVTLFLYLNNQTKVGGETVFPFSTERFSEEKIERTGMNECSTGLAVPPRGLHASLFYVQTPEGEVDKMSKHGGCPPHEGVKWGSNSFMWDSDADEGADLWTTK</sequence>
<keyword evidence="5" id="KW-0408">Iron</keyword>
<dbReference type="FunFam" id="2.60.120.620:FF:000023">
    <property type="entry name" value="Transmembrane prolyl 4-hydroxylase"/>
    <property type="match status" value="1"/>
</dbReference>
<organism evidence="9 10">
    <name type="scientific">Pythium oligandrum</name>
    <name type="common">Mycoparasitic fungus</name>
    <dbReference type="NCBI Taxonomy" id="41045"/>
    <lineage>
        <taxon>Eukaryota</taxon>
        <taxon>Sar</taxon>
        <taxon>Stramenopiles</taxon>
        <taxon>Oomycota</taxon>
        <taxon>Peronosporomycetes</taxon>
        <taxon>Pythiales</taxon>
        <taxon>Pythiaceae</taxon>
        <taxon>Pythium</taxon>
    </lineage>
</organism>
<evidence type="ECO:0000256" key="6">
    <source>
        <dbReference type="SAM" id="MobiDB-lite"/>
    </source>
</evidence>
<feature type="domain" description="Prolyl 4-hydroxylase alpha subunit" evidence="8">
    <location>
        <begin position="256"/>
        <end position="700"/>
    </location>
</feature>
<dbReference type="Proteomes" id="UP000794436">
    <property type="component" value="Unassembled WGS sequence"/>
</dbReference>
<comment type="cofactor">
    <cofactor evidence="1">
        <name>L-ascorbate</name>
        <dbReference type="ChEBI" id="CHEBI:38290"/>
    </cofactor>
</comment>
<keyword evidence="10" id="KW-1185">Reference proteome</keyword>
<evidence type="ECO:0000256" key="2">
    <source>
        <dbReference type="ARBA" id="ARBA00022723"/>
    </source>
</evidence>
<evidence type="ECO:0000256" key="3">
    <source>
        <dbReference type="ARBA" id="ARBA00022964"/>
    </source>
</evidence>
<keyword evidence="2" id="KW-0479">Metal-binding</keyword>
<evidence type="ECO:0000256" key="7">
    <source>
        <dbReference type="SAM" id="Phobius"/>
    </source>
</evidence>
<evidence type="ECO:0000259" key="8">
    <source>
        <dbReference type="SMART" id="SM00702"/>
    </source>
</evidence>
<dbReference type="EMBL" id="SPLM01000072">
    <property type="protein sequence ID" value="TMW63793.1"/>
    <property type="molecule type" value="Genomic_DNA"/>
</dbReference>
<comment type="caution">
    <text evidence="9">The sequence shown here is derived from an EMBL/GenBank/DDBJ whole genome shotgun (WGS) entry which is preliminary data.</text>
</comment>
<keyword evidence="7" id="KW-0812">Transmembrane</keyword>
<proteinExistence type="predicted"/>
<keyword evidence="7" id="KW-1133">Transmembrane helix</keyword>
<evidence type="ECO:0000313" key="10">
    <source>
        <dbReference type="Proteomes" id="UP000794436"/>
    </source>
</evidence>
<evidence type="ECO:0000256" key="5">
    <source>
        <dbReference type="ARBA" id="ARBA00023004"/>
    </source>
</evidence>
<reference evidence="9" key="1">
    <citation type="submission" date="2019-03" db="EMBL/GenBank/DDBJ databases">
        <title>Long read genome sequence of the mycoparasitic Pythium oligandrum ATCC 38472 isolated from sugarbeet rhizosphere.</title>
        <authorList>
            <person name="Gaulin E."/>
        </authorList>
    </citation>
    <scope>NUCLEOTIDE SEQUENCE</scope>
    <source>
        <strain evidence="9">ATCC 38472_TT</strain>
    </source>
</reference>
<evidence type="ECO:0000256" key="1">
    <source>
        <dbReference type="ARBA" id="ARBA00001961"/>
    </source>
</evidence>
<dbReference type="GO" id="GO:0005506">
    <property type="term" value="F:iron ion binding"/>
    <property type="evidence" value="ECO:0007669"/>
    <property type="project" value="InterPro"/>
</dbReference>
<name>A0A8K1FMM0_PYTOL</name>
<dbReference type="GO" id="GO:0004656">
    <property type="term" value="F:procollagen-proline 4-dioxygenase activity"/>
    <property type="evidence" value="ECO:0007669"/>
    <property type="project" value="TreeGrafter"/>
</dbReference>
<accession>A0A8K1FMM0</accession>
<protein>
    <recommendedName>
        <fullName evidence="8">Prolyl 4-hydroxylase alpha subunit domain-containing protein</fullName>
    </recommendedName>
</protein>
<feature type="region of interest" description="Disordered" evidence="6">
    <location>
        <begin position="1"/>
        <end position="39"/>
    </location>
</feature>
<dbReference type="SMART" id="SM00702">
    <property type="entry name" value="P4Hc"/>
    <property type="match status" value="1"/>
</dbReference>
<dbReference type="InterPro" id="IPR045054">
    <property type="entry name" value="P4HA-like"/>
</dbReference>
<feature type="transmembrane region" description="Helical" evidence="7">
    <location>
        <begin position="45"/>
        <end position="63"/>
    </location>
</feature>
<keyword evidence="7" id="KW-0472">Membrane</keyword>
<dbReference type="OrthoDB" id="420380at2759"/>
<dbReference type="GO" id="GO:0031418">
    <property type="term" value="F:L-ascorbic acid binding"/>
    <property type="evidence" value="ECO:0007669"/>
    <property type="project" value="InterPro"/>
</dbReference>
<evidence type="ECO:0000256" key="4">
    <source>
        <dbReference type="ARBA" id="ARBA00023002"/>
    </source>
</evidence>
<gene>
    <name evidence="9" type="ORF">Poli38472_002734</name>
</gene>
<dbReference type="InterPro" id="IPR006620">
    <property type="entry name" value="Pro_4_hyd_alph"/>
</dbReference>
<dbReference type="GO" id="GO:0005783">
    <property type="term" value="C:endoplasmic reticulum"/>
    <property type="evidence" value="ECO:0007669"/>
    <property type="project" value="TreeGrafter"/>
</dbReference>
<evidence type="ECO:0000313" key="9">
    <source>
        <dbReference type="EMBL" id="TMW63793.1"/>
    </source>
</evidence>
<dbReference type="PANTHER" id="PTHR10869">
    <property type="entry name" value="PROLYL 4-HYDROXYLASE ALPHA SUBUNIT"/>
    <property type="match status" value="1"/>
</dbReference>
<dbReference type="Gene3D" id="2.60.120.620">
    <property type="entry name" value="q2cbj1_9rhob like domain"/>
    <property type="match status" value="2"/>
</dbReference>
<dbReference type="AlphaFoldDB" id="A0A8K1FMM0"/>
<dbReference type="PANTHER" id="PTHR10869:SF226">
    <property type="entry name" value="PROLYL 4-HYDROXYLASE ALPHA SUBUNIT DOMAIN-CONTAINING PROTEIN"/>
    <property type="match status" value="1"/>
</dbReference>
<keyword evidence="4" id="KW-0560">Oxidoreductase</keyword>